<evidence type="ECO:0000256" key="5">
    <source>
        <dbReference type="ARBA" id="ARBA00022741"/>
    </source>
</evidence>
<dbReference type="PROSITE" id="PS51480">
    <property type="entry name" value="DHAL"/>
    <property type="match status" value="1"/>
</dbReference>
<dbReference type="NCBIfam" id="TIGR02361">
    <property type="entry name" value="dak_ATP"/>
    <property type="match status" value="1"/>
</dbReference>
<comment type="catalytic activity">
    <reaction evidence="10">
        <text>dihydroxyacetone + ATP = dihydroxyacetone phosphate + ADP + H(+)</text>
        <dbReference type="Rhea" id="RHEA:15773"/>
        <dbReference type="ChEBI" id="CHEBI:15378"/>
        <dbReference type="ChEBI" id="CHEBI:16016"/>
        <dbReference type="ChEBI" id="CHEBI:30616"/>
        <dbReference type="ChEBI" id="CHEBI:57642"/>
        <dbReference type="ChEBI" id="CHEBI:456216"/>
        <dbReference type="EC" id="2.7.1.29"/>
    </reaction>
</comment>
<comment type="pathway">
    <text evidence="2">Polyol metabolism; glycerol fermentation; glycerone phosphate from glycerol (oxidative route): step 2/2.</text>
</comment>
<dbReference type="PANTHER" id="PTHR28629:SF14">
    <property type="entry name" value="DIHYDROXYACETONE KINASE 1"/>
    <property type="match status" value="1"/>
</dbReference>
<keyword evidence="8" id="KW-0067">ATP-binding</keyword>
<feature type="binding site" evidence="12">
    <location>
        <position position="281"/>
    </location>
    <ligand>
        <name>substrate</name>
    </ligand>
</feature>
<evidence type="ECO:0000256" key="11">
    <source>
        <dbReference type="PIRSR" id="PIRSR612734-1"/>
    </source>
</evidence>
<sequence length="758" mass="80902">MSEILPNSYINNAPRLAENSYTELTFPSPTFVPLIAHSSTQALLYKLHPREVHLKPAEETIYKGYLTTTLFPHPNLPHFRVSGYNEVPYPGGFYSQADVPLWMKIMSATVLGMSRGLPSQFEHLRHIDIRMGPSQLEGSTVRTDSNSSLFNGSARIGVYRSSTMFPRYPKHFIDDPTHLVNTALSSIPLTNPSVSLDASSKIIYLNSSSTSTTKPPVSLISGGGSGHEPSFSSFVGHGLLTASVAGTIFASPSAEQVRRCITTRVRKESGVLVIVMNYTGDVLNFGMAVEKARAQGMEVDMVVVGDDVGVGRKQGGKVGRRGIAGTCLVLKVVGAAKEKGITLPKLSELARTTASNIVSIGASLSHVHVPGRNTDPSDATELASSEVEIGMGIHNEPGSERKTTDLSGLVSTMLSHCLSTSDSDRNFLSFTPEDQVVLLVNNLGGVSVLELGGITNEVVQQLESNWKIKPVRILAGTYMTSLNGLGFSISLLKVTDTGLGEGCSILELLDAPAEASGWTAAISGETWKKQGTARKEEEVVSEEIFQSGTLQVDPVVAKAALTNALNRVIAAEPDITNYDTIVGDGDCGIGLKRGAEAILKMLERAKKTADVLTFLQNIIQVVEVTMDGTSGAIYAIFLNALVHGLRQNSPESPKPINAEIWAKALKSSLKSLSKYTPAQPGDRTLMDALFPFVDTLSSSGNVDLAARAAEEGARDTRGMKASLGRTVYIGGEGWQEVPDPGAHGLAELLLGLSDGLRN</sequence>
<name>A0A6G1KBC3_9PLEO</name>
<dbReference type="PANTHER" id="PTHR28629">
    <property type="entry name" value="TRIOKINASE/FMN CYCLASE"/>
    <property type="match status" value="1"/>
</dbReference>
<feature type="binding site" evidence="12">
    <location>
        <begin position="224"/>
        <end position="227"/>
    </location>
    <ligand>
        <name>substrate</name>
    </ligand>
</feature>
<evidence type="ECO:0000313" key="16">
    <source>
        <dbReference type="Proteomes" id="UP000799428"/>
    </source>
</evidence>
<proteinExistence type="inferred from homology"/>
<feature type="domain" description="DhaL" evidence="13">
    <location>
        <begin position="555"/>
        <end position="754"/>
    </location>
</feature>
<dbReference type="InterPro" id="IPR050861">
    <property type="entry name" value="Dihydroxyacetone_Kinase"/>
</dbReference>
<keyword evidence="7" id="KW-0319">Glycerol metabolism</keyword>
<keyword evidence="4" id="KW-0808">Transferase</keyword>
<evidence type="ECO:0000256" key="7">
    <source>
        <dbReference type="ARBA" id="ARBA00022798"/>
    </source>
</evidence>
<evidence type="ECO:0000256" key="4">
    <source>
        <dbReference type="ARBA" id="ARBA00022679"/>
    </source>
</evidence>
<evidence type="ECO:0000259" key="13">
    <source>
        <dbReference type="PROSITE" id="PS51480"/>
    </source>
</evidence>
<dbReference type="Gene3D" id="3.30.1180.20">
    <property type="entry name" value="Dihydroxyacetone kinase, domain 2"/>
    <property type="match status" value="1"/>
</dbReference>
<evidence type="ECO:0000259" key="14">
    <source>
        <dbReference type="PROSITE" id="PS51481"/>
    </source>
</evidence>
<keyword evidence="6 15" id="KW-0418">Kinase</keyword>
<evidence type="ECO:0000256" key="3">
    <source>
        <dbReference type="ARBA" id="ARBA00008757"/>
    </source>
</evidence>
<evidence type="ECO:0000256" key="2">
    <source>
        <dbReference type="ARBA" id="ARBA00004778"/>
    </source>
</evidence>
<evidence type="ECO:0000256" key="9">
    <source>
        <dbReference type="ARBA" id="ARBA00047974"/>
    </source>
</evidence>
<dbReference type="AlphaFoldDB" id="A0A6G1KBC3"/>
<dbReference type="SMART" id="SM01120">
    <property type="entry name" value="Dak2"/>
    <property type="match status" value="1"/>
</dbReference>
<reference evidence="15" key="1">
    <citation type="journal article" date="2020" name="Stud. Mycol.">
        <title>101 Dothideomycetes genomes: a test case for predicting lifestyles and emergence of pathogens.</title>
        <authorList>
            <person name="Haridas S."/>
            <person name="Albert R."/>
            <person name="Binder M."/>
            <person name="Bloem J."/>
            <person name="Labutti K."/>
            <person name="Salamov A."/>
            <person name="Andreopoulos B."/>
            <person name="Baker S."/>
            <person name="Barry K."/>
            <person name="Bills G."/>
            <person name="Bluhm B."/>
            <person name="Cannon C."/>
            <person name="Castanera R."/>
            <person name="Culley D."/>
            <person name="Daum C."/>
            <person name="Ezra D."/>
            <person name="Gonzalez J."/>
            <person name="Henrissat B."/>
            <person name="Kuo A."/>
            <person name="Liang C."/>
            <person name="Lipzen A."/>
            <person name="Lutzoni F."/>
            <person name="Magnuson J."/>
            <person name="Mondo S."/>
            <person name="Nolan M."/>
            <person name="Ohm R."/>
            <person name="Pangilinan J."/>
            <person name="Park H.-J."/>
            <person name="Ramirez L."/>
            <person name="Alfaro M."/>
            <person name="Sun H."/>
            <person name="Tritt A."/>
            <person name="Yoshinaga Y."/>
            <person name="Zwiers L.-H."/>
            <person name="Turgeon B."/>
            <person name="Goodwin S."/>
            <person name="Spatafora J."/>
            <person name="Crous P."/>
            <person name="Grigoriev I."/>
        </authorList>
    </citation>
    <scope>NUCLEOTIDE SEQUENCE</scope>
    <source>
        <strain evidence="15">CBS 279.74</strain>
    </source>
</reference>
<accession>A0A6G1KBC3</accession>
<protein>
    <submittedName>
        <fullName evidence="15">Dihydroxyacetone kinase</fullName>
    </submittedName>
</protein>
<organism evidence="15 16">
    <name type="scientific">Pleomassaria siparia CBS 279.74</name>
    <dbReference type="NCBI Taxonomy" id="1314801"/>
    <lineage>
        <taxon>Eukaryota</taxon>
        <taxon>Fungi</taxon>
        <taxon>Dikarya</taxon>
        <taxon>Ascomycota</taxon>
        <taxon>Pezizomycotina</taxon>
        <taxon>Dothideomycetes</taxon>
        <taxon>Pleosporomycetidae</taxon>
        <taxon>Pleosporales</taxon>
        <taxon>Pleomassariaceae</taxon>
        <taxon>Pleomassaria</taxon>
    </lineage>
</organism>
<evidence type="ECO:0000313" key="15">
    <source>
        <dbReference type="EMBL" id="KAF2710108.1"/>
    </source>
</evidence>
<evidence type="ECO:0000256" key="12">
    <source>
        <dbReference type="PIRSR" id="PIRSR612734-2"/>
    </source>
</evidence>
<evidence type="ECO:0000256" key="10">
    <source>
        <dbReference type="ARBA" id="ARBA00048898"/>
    </source>
</evidence>
<comment type="catalytic activity">
    <reaction evidence="9">
        <text>D-glyceraldehyde + ATP = D-glyceraldehyde 3-phosphate + ADP + H(+)</text>
        <dbReference type="Rhea" id="RHEA:13941"/>
        <dbReference type="ChEBI" id="CHEBI:15378"/>
        <dbReference type="ChEBI" id="CHEBI:17378"/>
        <dbReference type="ChEBI" id="CHEBI:30616"/>
        <dbReference type="ChEBI" id="CHEBI:59776"/>
        <dbReference type="ChEBI" id="CHEBI:456216"/>
        <dbReference type="EC" id="2.7.1.28"/>
    </reaction>
</comment>
<dbReference type="SUPFAM" id="SSF101473">
    <property type="entry name" value="DhaL-like"/>
    <property type="match status" value="1"/>
</dbReference>
<dbReference type="GO" id="GO:0005524">
    <property type="term" value="F:ATP binding"/>
    <property type="evidence" value="ECO:0007669"/>
    <property type="project" value="UniProtKB-KW"/>
</dbReference>
<dbReference type="GO" id="GO:0005829">
    <property type="term" value="C:cytosol"/>
    <property type="evidence" value="ECO:0007669"/>
    <property type="project" value="TreeGrafter"/>
</dbReference>
<dbReference type="InterPro" id="IPR004006">
    <property type="entry name" value="DhaK_dom"/>
</dbReference>
<dbReference type="GO" id="GO:0004371">
    <property type="term" value="F:glycerone kinase activity"/>
    <property type="evidence" value="ECO:0007669"/>
    <property type="project" value="UniProtKB-EC"/>
</dbReference>
<dbReference type="OrthoDB" id="1724672at2759"/>
<dbReference type="UniPathway" id="UPA00617">
    <property type="reaction ID" value="UER00669"/>
</dbReference>
<dbReference type="GO" id="GO:0019588">
    <property type="term" value="P:anaerobic glycerol catabolic process"/>
    <property type="evidence" value="ECO:0007669"/>
    <property type="project" value="UniProtKB-UniPathway"/>
</dbReference>
<dbReference type="PROSITE" id="PS51481">
    <property type="entry name" value="DHAK"/>
    <property type="match status" value="1"/>
</dbReference>
<dbReference type="InterPro" id="IPR012734">
    <property type="entry name" value="DhaK_ATP"/>
</dbReference>
<dbReference type="Gene3D" id="3.40.50.10440">
    <property type="entry name" value="Dihydroxyacetone kinase, domain 1"/>
    <property type="match status" value="1"/>
</dbReference>
<dbReference type="Pfam" id="PF02734">
    <property type="entry name" value="Dak2"/>
    <property type="match status" value="1"/>
</dbReference>
<dbReference type="SUPFAM" id="SSF82549">
    <property type="entry name" value="DAK1/DegV-like"/>
    <property type="match status" value="1"/>
</dbReference>
<comment type="function">
    <text evidence="1">Catalyzes both the phosphorylation of dihydroxyacetone and of glyceraldehyde.</text>
</comment>
<evidence type="ECO:0000256" key="6">
    <source>
        <dbReference type="ARBA" id="ARBA00022777"/>
    </source>
</evidence>
<dbReference type="Pfam" id="PF02733">
    <property type="entry name" value="Dak1"/>
    <property type="match status" value="1"/>
</dbReference>
<gene>
    <name evidence="15" type="ORF">K504DRAFT_533099</name>
</gene>
<dbReference type="Proteomes" id="UP000799428">
    <property type="component" value="Unassembled WGS sequence"/>
</dbReference>
<dbReference type="FunFam" id="3.40.50.10440:FF:000002">
    <property type="entry name" value="Dihydroxyacetone kinase"/>
    <property type="match status" value="1"/>
</dbReference>
<dbReference type="Gene3D" id="1.25.40.340">
    <property type="match status" value="1"/>
</dbReference>
<keyword evidence="5" id="KW-0547">Nucleotide-binding</keyword>
<dbReference type="InterPro" id="IPR004007">
    <property type="entry name" value="DhaL_dom"/>
</dbReference>
<feature type="domain" description="DhaK" evidence="14">
    <location>
        <begin position="175"/>
        <end position="518"/>
    </location>
</feature>
<keyword evidence="16" id="KW-1185">Reference proteome</keyword>
<evidence type="ECO:0000256" key="8">
    <source>
        <dbReference type="ARBA" id="ARBA00022840"/>
    </source>
</evidence>
<dbReference type="FunFam" id="3.30.1180.20:FF:000001">
    <property type="entry name" value="Dihydroxyacetone kinase 1"/>
    <property type="match status" value="1"/>
</dbReference>
<dbReference type="GO" id="GO:0050354">
    <property type="term" value="F:triokinase activity"/>
    <property type="evidence" value="ECO:0007669"/>
    <property type="project" value="UniProtKB-EC"/>
</dbReference>
<dbReference type="InterPro" id="IPR036117">
    <property type="entry name" value="DhaL_dom_sf"/>
</dbReference>
<feature type="active site" description="Tele-hemiaminal-histidine intermediate" evidence="11">
    <location>
        <position position="394"/>
    </location>
</feature>
<dbReference type="EMBL" id="MU005769">
    <property type="protein sequence ID" value="KAF2710108.1"/>
    <property type="molecule type" value="Genomic_DNA"/>
</dbReference>
<evidence type="ECO:0000256" key="1">
    <source>
        <dbReference type="ARBA" id="ARBA00003264"/>
    </source>
</evidence>
<comment type="similarity">
    <text evidence="3">Belongs to the dihydroxyacetone kinase (DAK) family.</text>
</comment>
<dbReference type="FunFam" id="1.25.40.340:FF:000001">
    <property type="entry name" value="Dihydroxyacetone kinase 1"/>
    <property type="match status" value="1"/>
</dbReference>